<evidence type="ECO:0000256" key="1">
    <source>
        <dbReference type="ARBA" id="ARBA00007227"/>
    </source>
</evidence>
<dbReference type="InterPro" id="IPR010982">
    <property type="entry name" value="Lambda_DNA-bd_dom_sf"/>
</dbReference>
<protein>
    <submittedName>
        <fullName evidence="6">ImmA/IrrE family metallo-endopeptidase</fullName>
    </submittedName>
</protein>
<dbReference type="CDD" id="cd00093">
    <property type="entry name" value="HTH_XRE"/>
    <property type="match status" value="1"/>
</dbReference>
<dbReference type="PANTHER" id="PTHR46797">
    <property type="entry name" value="HTH-TYPE TRANSCRIPTIONAL REGULATOR"/>
    <property type="match status" value="1"/>
</dbReference>
<organism evidence="6 7">
    <name type="scientific">Acetobacter fallax</name>
    <dbReference type="NCBI Taxonomy" id="1737473"/>
    <lineage>
        <taxon>Bacteria</taxon>
        <taxon>Pseudomonadati</taxon>
        <taxon>Pseudomonadota</taxon>
        <taxon>Alphaproteobacteria</taxon>
        <taxon>Acetobacterales</taxon>
        <taxon>Acetobacteraceae</taxon>
        <taxon>Acetobacter</taxon>
    </lineage>
</organism>
<evidence type="ECO:0000256" key="3">
    <source>
        <dbReference type="ARBA" id="ARBA00023125"/>
    </source>
</evidence>
<dbReference type="Pfam" id="PF06114">
    <property type="entry name" value="Peptidase_M78"/>
    <property type="match status" value="1"/>
</dbReference>
<dbReference type="PANTHER" id="PTHR46797:SF23">
    <property type="entry name" value="HTH-TYPE TRANSCRIPTIONAL REGULATOR SUTR"/>
    <property type="match status" value="1"/>
</dbReference>
<dbReference type="PIRSF" id="PIRSF019251">
    <property type="entry name" value="Rv0465c"/>
    <property type="match status" value="1"/>
</dbReference>
<sequence length="476" mass="52391">MTGSSSTRIGRIVRRLRQEQELSQQALAARLGISASYLNLIEHDQRSVTASLLIKFTRALDVSIEALSGSEEQKLEALLREALSDPELGSDMENAAQEVSVLAAQPAVARAVLTLHQAWRAARHDAAGMALPGGRRIILPQEEVRRIYDERMNHFPILEEVADRIRQDTARDIGLRPDEPLPQSEVNHAIATRLRQRHGVIVQVLPVADVLRRYDSVSKTLVLSDLLPRESRGFQMAFQLMLFEAREAIGCIIGAEAPSSDEARTFLHIGLTNYTAAALLMPYTVFLGVAVSSRYDLEILSLRFGVSFQQAAQRLASLQRPGARGVPFFFVRSDPAGNITKSFSACGFPIPRQGNPCPQWNACTAFSAPGEIQTQIAAFANGMTFLSVARTLPGTVSRWGDPRPMQVVAIGCDIARAGEVVYADRLNLTARPTPIGISCHLCDWTECRSRAFPPVSHRLTPDVNQRVARPIPFEDV</sequence>
<keyword evidence="2" id="KW-0805">Transcription regulation</keyword>
<gene>
    <name evidence="6" type="ORF">GOB84_00190</name>
</gene>
<evidence type="ECO:0000256" key="4">
    <source>
        <dbReference type="ARBA" id="ARBA00023163"/>
    </source>
</evidence>
<dbReference type="RefSeq" id="WP_173575606.1">
    <property type="nucleotide sequence ID" value="NZ_WOSW01000001.1"/>
</dbReference>
<keyword evidence="3" id="KW-0238">DNA-binding</keyword>
<dbReference type="SMART" id="SM00530">
    <property type="entry name" value="HTH_XRE"/>
    <property type="match status" value="1"/>
</dbReference>
<evidence type="ECO:0000256" key="2">
    <source>
        <dbReference type="ARBA" id="ARBA00023015"/>
    </source>
</evidence>
<dbReference type="Gene3D" id="1.10.260.40">
    <property type="entry name" value="lambda repressor-like DNA-binding domains"/>
    <property type="match status" value="1"/>
</dbReference>
<dbReference type="Proteomes" id="UP000615326">
    <property type="component" value="Unassembled WGS sequence"/>
</dbReference>
<evidence type="ECO:0000313" key="7">
    <source>
        <dbReference type="Proteomes" id="UP000615326"/>
    </source>
</evidence>
<dbReference type="InterPro" id="IPR018653">
    <property type="entry name" value="ScfR_C"/>
</dbReference>
<dbReference type="InterPro" id="IPR050807">
    <property type="entry name" value="TransReg_Diox_bact_type"/>
</dbReference>
<proteinExistence type="inferred from homology"/>
<dbReference type="EMBL" id="WOSW01000001">
    <property type="protein sequence ID" value="NHO30999.1"/>
    <property type="molecule type" value="Genomic_DNA"/>
</dbReference>
<keyword evidence="7" id="KW-1185">Reference proteome</keyword>
<evidence type="ECO:0000259" key="5">
    <source>
        <dbReference type="PROSITE" id="PS50943"/>
    </source>
</evidence>
<keyword evidence="4" id="KW-0804">Transcription</keyword>
<dbReference type="Pfam" id="PF09856">
    <property type="entry name" value="ScfRs"/>
    <property type="match status" value="1"/>
</dbReference>
<reference evidence="6 7" key="1">
    <citation type="journal article" date="2020" name="Int. J. Syst. Evol. Microbiol.">
        <title>Novel acetic acid bacteria from cider fermentations: Acetobacter conturbans sp. nov. and Acetobacter fallax sp. nov.</title>
        <authorList>
            <person name="Sombolestani A.S."/>
            <person name="Cleenwerck I."/>
            <person name="Cnockaert M."/>
            <person name="Borremans W."/>
            <person name="Wieme A.D."/>
            <person name="De Vuyst L."/>
            <person name="Vandamme P."/>
        </authorList>
    </citation>
    <scope>NUCLEOTIDE SEQUENCE [LARGE SCALE GENOMIC DNA]</scope>
    <source>
        <strain evidence="6 7">LMG 1637</strain>
    </source>
</reference>
<dbReference type="InterPro" id="IPR001387">
    <property type="entry name" value="Cro/C1-type_HTH"/>
</dbReference>
<name>A0ABX0K3P3_9PROT</name>
<dbReference type="SUPFAM" id="SSF47413">
    <property type="entry name" value="lambda repressor-like DNA-binding domains"/>
    <property type="match status" value="1"/>
</dbReference>
<accession>A0ABX0K3P3</accession>
<comment type="caution">
    <text evidence="6">The sequence shown here is derived from an EMBL/GenBank/DDBJ whole genome shotgun (WGS) entry which is preliminary data.</text>
</comment>
<dbReference type="Pfam" id="PF01381">
    <property type="entry name" value="HTH_3"/>
    <property type="match status" value="1"/>
</dbReference>
<comment type="similarity">
    <text evidence="1">Belongs to the short-chain fatty acyl-CoA assimilation regulator (ScfR) family.</text>
</comment>
<feature type="domain" description="HTH cro/C1-type" evidence="5">
    <location>
        <begin position="13"/>
        <end position="67"/>
    </location>
</feature>
<dbReference type="PROSITE" id="PS50943">
    <property type="entry name" value="HTH_CROC1"/>
    <property type="match status" value="1"/>
</dbReference>
<evidence type="ECO:0000313" key="6">
    <source>
        <dbReference type="EMBL" id="NHO30999.1"/>
    </source>
</evidence>
<dbReference type="InterPro" id="IPR026281">
    <property type="entry name" value="HTH_RamB"/>
</dbReference>
<dbReference type="InterPro" id="IPR010359">
    <property type="entry name" value="IrrE_HExxH"/>
</dbReference>